<gene>
    <name evidence="2" type="ORF">MM171A00097_0048</name>
</gene>
<dbReference type="EMBL" id="MT143710">
    <property type="protein sequence ID" value="QJA43401.1"/>
    <property type="molecule type" value="Genomic_DNA"/>
</dbReference>
<proteinExistence type="predicted"/>
<name>A0A6H1Z7G5_9ZZZZ</name>
<dbReference type="InterPro" id="IPR013783">
    <property type="entry name" value="Ig-like_fold"/>
</dbReference>
<sequence length="1072" mass="109671">MKRKFSKMLGVAVTLAMLSSLIIAPMASAITQPTVTIATGEATISRADPDYTIRFQTGKQLKGGSAVTALAGAWILPDIGDTMTFTAATTNDIVTLTINTGTVTGAMSGTGSFSGTVIEFAAAGEVATITSTAAADGMWAQTVAATVVTPGSGAYTMADIGDTFVITAVAATDVATLTLTSGTVSYAMSGTGTVTGNVISFAAIGETATVTCLTAGVGTWAQTTGSPTAAAPASGPTVTAAGTGASDYFTITFPTDTRVNATTVAGSIVTGPGWVDGVWAPLPECDEIKFVGVDATTYSKAYIKVIIGGLGATVNDRDIIGEGAEVRITITTGITNPSTIAGYTLTVKSNVTGDTTEVTSTTYSIGAPTVGALPGIVRLYNPSGIEMMSYSSTTGISQALAYPAGEGFKITVGPGTYSDSPNTNAAKLTIEATGTAAETIVVGAWTIDQPETTISGFTIRNAAGAVSPTIDIKAAADKVVIQNCIIGKSGSAPYYYNAQAEELINFDAVVSYAPPYGYAYITGCTFDTTLRSVLAPTTPIYDTAIDVNSWGLTISNNTFAVDSGDTAIDVAGGFLYFPTAISTDTITGSSGTGVQVTAGRAEISGGTTFSNLATALEIGGGTTTVKDSTITGCGQVAITAYYIPAAPAINVASVGATAPTLTITNSVITAGVDEILEVDATANTDDASLVALMFNDLSGNAKGIDNNDANTANIVNATVNWWGDAAGPALYFNSGVNATGYTGSTTTGSVTTISNKLTASTTVGVDVEVTLTTGAAWVPGTGSIIGAASYPANPQDATPEPALEGGFYDVYFVDTSTTAAASVLVKFYNTNITADTVAMVWSDLQGFWVNVSDLTPLGVPVTNQGINAFGGFIWIRLDGNSTPNILDLSGTPFALVEPAAVTAVAPVAPAILMPAFGEQEAPIKPTFTWTAPATATSYEFVLAEEIGQDDKFAIIDYSATTDINGHVAREQLKFDTVYNWRVRAVNAVGAGAWTTGFFTTVAEPEPEPEPIPSVIVKEMPPTPAPEIILNVPPATKQEVQVIPDYLLWVVVAVGAVLIIAVVVLIVRTRRVT</sequence>
<evidence type="ECO:0000313" key="2">
    <source>
        <dbReference type="EMBL" id="QJA43401.1"/>
    </source>
</evidence>
<keyword evidence="1" id="KW-1133">Transmembrane helix</keyword>
<evidence type="ECO:0000256" key="1">
    <source>
        <dbReference type="SAM" id="Phobius"/>
    </source>
</evidence>
<dbReference type="Gene3D" id="2.60.40.10">
    <property type="entry name" value="Immunoglobulins"/>
    <property type="match status" value="1"/>
</dbReference>
<accession>A0A6H1Z7G5</accession>
<reference evidence="2" key="1">
    <citation type="submission" date="2020-03" db="EMBL/GenBank/DDBJ databases">
        <title>The deep terrestrial virosphere.</title>
        <authorList>
            <person name="Holmfeldt K."/>
            <person name="Nilsson E."/>
            <person name="Simone D."/>
            <person name="Lopez-Fernandez M."/>
            <person name="Wu X."/>
            <person name="de Brujin I."/>
            <person name="Lundin D."/>
            <person name="Andersson A."/>
            <person name="Bertilsson S."/>
            <person name="Dopson M."/>
        </authorList>
    </citation>
    <scope>NUCLEOTIDE SEQUENCE</scope>
    <source>
        <strain evidence="2">MM171A00097</strain>
    </source>
</reference>
<dbReference type="SUPFAM" id="SSF49265">
    <property type="entry name" value="Fibronectin type III"/>
    <property type="match status" value="1"/>
</dbReference>
<organism evidence="2">
    <name type="scientific">viral metagenome</name>
    <dbReference type="NCBI Taxonomy" id="1070528"/>
    <lineage>
        <taxon>unclassified sequences</taxon>
        <taxon>metagenomes</taxon>
        <taxon>organismal metagenomes</taxon>
    </lineage>
</organism>
<evidence type="ECO:0008006" key="3">
    <source>
        <dbReference type="Google" id="ProtNLM"/>
    </source>
</evidence>
<dbReference type="InterPro" id="IPR011050">
    <property type="entry name" value="Pectin_lyase_fold/virulence"/>
</dbReference>
<keyword evidence="1" id="KW-0812">Transmembrane</keyword>
<protein>
    <recommendedName>
        <fullName evidence="3">Fibronectin type-III domain-containing protein</fullName>
    </recommendedName>
</protein>
<dbReference type="AlphaFoldDB" id="A0A6H1Z7G5"/>
<keyword evidence="1" id="KW-0472">Membrane</keyword>
<feature type="transmembrane region" description="Helical" evidence="1">
    <location>
        <begin position="1045"/>
        <end position="1066"/>
    </location>
</feature>
<dbReference type="InterPro" id="IPR036116">
    <property type="entry name" value="FN3_sf"/>
</dbReference>
<dbReference type="SUPFAM" id="SSF51126">
    <property type="entry name" value="Pectin lyase-like"/>
    <property type="match status" value="1"/>
</dbReference>